<dbReference type="Proteomes" id="UP001286313">
    <property type="component" value="Unassembled WGS sequence"/>
</dbReference>
<accession>A0AAE1BII5</accession>
<dbReference type="SUPFAM" id="SSF52540">
    <property type="entry name" value="P-loop containing nucleoside triphosphate hydrolases"/>
    <property type="match status" value="1"/>
</dbReference>
<sequence length="921" mass="106659">MAPQQSRLNYARHKCLIEVLIPRLMVQIHQWLYKGGSLKDYLESKNILKKYFEKPERDQIKNGVDINNLDTKVLYKLLRYTCDLDKNDEAWYKKIEDGEEPTLEKVLCRLKKDYRDRSSHSDPTAILYISDEKLDKTVAELKQWFSLALDLAGNKAKITENVINATKEEFLTDLQQERDAESSFTPTQFIEKSRSEIAKQIEDMEMLSADRYVEPRLQVTEEGPLPGVLTDQEIPCKDLFAYSCHDNSKPKIFLLVGESGAGKTSFSEHVTRTWLRCPELMATLGSFQLVLLLQCIKICTRDLSYYIREKLLPQTTKLCNDAREVTSLLNKTKVLWIVDGWDEASAEAKDLVKDLLSTLSEQHSVLVTSRPEMSYELLTYSDDSMKCIKLFFTELSPSEREELVKRNLPKEKNIHFTVIGYIISSPEINTPLQLVLVTKLVMDKGISTTEKPVTLTQLYNALCQQNKKKLIEKYSKEVSSERAEQIVAKFFKCVCKVAFDNINSGSILKVNKENIKFLKKMCKYVTSSHAFSTFFNYEEKSDTSYTEYYFPHVSQCMFYAAHHIKHIYLESNDFDSKLNKLFPHVATHKFTSIYSYVTDIFDGVNELLMILLSRITFGLFPPYIFDHSFLQEMRDIIRKVCNLKTKSHPQKMELQKNQNNYYPLILIFLEMIYDSSLKDNISENNVVKVICHAIGGNSEPNRWFKVLQCSNFNEDLVKVVSSKIDLDTWHVTSRELKAAHELLQYVKPSEITIDIFEETKDMPHLLNVLQTVAESSCIVNLHFHLDYKRLGREFSCDDLLEIICKSSSKCKLQSYMGHVGSEGMNHLIKSTQMKTLKIRISKEKTFKILTENVHKFINLNTLLLAYDLRKYSDPVYSLDDSRLCRMFRSKIDVHFIIPYLQEASSKDIGDIPTNYSLMIDG</sequence>
<dbReference type="PROSITE" id="PS50837">
    <property type="entry name" value="NACHT"/>
    <property type="match status" value="1"/>
</dbReference>
<dbReference type="InterPro" id="IPR027417">
    <property type="entry name" value="P-loop_NTPase"/>
</dbReference>
<dbReference type="InterPro" id="IPR007111">
    <property type="entry name" value="NACHT_NTPase"/>
</dbReference>
<protein>
    <recommendedName>
        <fullName evidence="1">NACHT domain-containing protein</fullName>
    </recommendedName>
</protein>
<evidence type="ECO:0000313" key="2">
    <source>
        <dbReference type="EMBL" id="KAK3851371.1"/>
    </source>
</evidence>
<dbReference type="Pfam" id="PF05729">
    <property type="entry name" value="NACHT"/>
    <property type="match status" value="1"/>
</dbReference>
<evidence type="ECO:0000313" key="3">
    <source>
        <dbReference type="Proteomes" id="UP001286313"/>
    </source>
</evidence>
<dbReference type="Gene3D" id="3.40.50.300">
    <property type="entry name" value="P-loop containing nucleotide triphosphate hydrolases"/>
    <property type="match status" value="1"/>
</dbReference>
<keyword evidence="3" id="KW-1185">Reference proteome</keyword>
<gene>
    <name evidence="2" type="ORF">Pcinc_041977</name>
</gene>
<reference evidence="2" key="1">
    <citation type="submission" date="2023-10" db="EMBL/GenBank/DDBJ databases">
        <title>Genome assemblies of two species of porcelain crab, Petrolisthes cinctipes and Petrolisthes manimaculis (Anomura: Porcellanidae).</title>
        <authorList>
            <person name="Angst P."/>
        </authorList>
    </citation>
    <scope>NUCLEOTIDE SEQUENCE</scope>
    <source>
        <strain evidence="2">PB745_01</strain>
        <tissue evidence="2">Gill</tissue>
    </source>
</reference>
<proteinExistence type="predicted"/>
<name>A0AAE1BII5_PETCI</name>
<organism evidence="2 3">
    <name type="scientific">Petrolisthes cinctipes</name>
    <name type="common">Flat porcelain crab</name>
    <dbReference type="NCBI Taxonomy" id="88211"/>
    <lineage>
        <taxon>Eukaryota</taxon>
        <taxon>Metazoa</taxon>
        <taxon>Ecdysozoa</taxon>
        <taxon>Arthropoda</taxon>
        <taxon>Crustacea</taxon>
        <taxon>Multicrustacea</taxon>
        <taxon>Malacostraca</taxon>
        <taxon>Eumalacostraca</taxon>
        <taxon>Eucarida</taxon>
        <taxon>Decapoda</taxon>
        <taxon>Pleocyemata</taxon>
        <taxon>Anomura</taxon>
        <taxon>Galatheoidea</taxon>
        <taxon>Porcellanidae</taxon>
        <taxon>Petrolisthes</taxon>
    </lineage>
</organism>
<dbReference type="PANTHER" id="PTHR46844">
    <property type="entry name" value="SLR5058 PROTEIN"/>
    <property type="match status" value="1"/>
</dbReference>
<dbReference type="PANTHER" id="PTHR46844:SF1">
    <property type="entry name" value="SLR5058 PROTEIN"/>
    <property type="match status" value="1"/>
</dbReference>
<evidence type="ECO:0000259" key="1">
    <source>
        <dbReference type="PROSITE" id="PS50837"/>
    </source>
</evidence>
<feature type="domain" description="NACHT" evidence="1">
    <location>
        <begin position="251"/>
        <end position="371"/>
    </location>
</feature>
<dbReference type="EMBL" id="JAWQEG010007929">
    <property type="protein sequence ID" value="KAK3851371.1"/>
    <property type="molecule type" value="Genomic_DNA"/>
</dbReference>
<comment type="caution">
    <text evidence="2">The sequence shown here is derived from an EMBL/GenBank/DDBJ whole genome shotgun (WGS) entry which is preliminary data.</text>
</comment>
<dbReference type="AlphaFoldDB" id="A0AAE1BII5"/>